<accession>A0ABM1T1G7</accession>
<dbReference type="SUPFAM" id="SSF46934">
    <property type="entry name" value="UBA-like"/>
    <property type="match status" value="1"/>
</dbReference>
<proteinExistence type="predicted"/>
<protein>
    <submittedName>
        <fullName evidence="3">Uncharacterized protein LOC106466063 isoform X2</fullName>
    </submittedName>
</protein>
<name>A0ABM1T1G7_LIMPO</name>
<dbReference type="GeneID" id="106466063"/>
<feature type="region of interest" description="Disordered" evidence="1">
    <location>
        <begin position="295"/>
        <end position="322"/>
    </location>
</feature>
<dbReference type="InterPro" id="IPR009060">
    <property type="entry name" value="UBA-like_sf"/>
</dbReference>
<reference evidence="3" key="1">
    <citation type="submission" date="2025-08" db="UniProtKB">
        <authorList>
            <consortium name="RefSeq"/>
        </authorList>
    </citation>
    <scope>IDENTIFICATION</scope>
    <source>
        <tissue evidence="3">Muscle</tissue>
    </source>
</reference>
<evidence type="ECO:0000256" key="1">
    <source>
        <dbReference type="SAM" id="MobiDB-lite"/>
    </source>
</evidence>
<feature type="region of interest" description="Disordered" evidence="1">
    <location>
        <begin position="241"/>
        <end position="272"/>
    </location>
</feature>
<evidence type="ECO:0000313" key="3">
    <source>
        <dbReference type="RefSeq" id="XP_022249723.1"/>
    </source>
</evidence>
<dbReference type="Proteomes" id="UP000694941">
    <property type="component" value="Unplaced"/>
</dbReference>
<keyword evidence="2" id="KW-1185">Reference proteome</keyword>
<gene>
    <name evidence="3" type="primary">LOC106466063</name>
</gene>
<organism evidence="2 3">
    <name type="scientific">Limulus polyphemus</name>
    <name type="common">Atlantic horseshoe crab</name>
    <dbReference type="NCBI Taxonomy" id="6850"/>
    <lineage>
        <taxon>Eukaryota</taxon>
        <taxon>Metazoa</taxon>
        <taxon>Ecdysozoa</taxon>
        <taxon>Arthropoda</taxon>
        <taxon>Chelicerata</taxon>
        <taxon>Merostomata</taxon>
        <taxon>Xiphosura</taxon>
        <taxon>Limulidae</taxon>
        <taxon>Limulus</taxon>
    </lineage>
</organism>
<evidence type="ECO:0000313" key="2">
    <source>
        <dbReference type="Proteomes" id="UP000694941"/>
    </source>
</evidence>
<dbReference type="RefSeq" id="XP_022249723.1">
    <property type="nucleotide sequence ID" value="XM_022394015.1"/>
</dbReference>
<sequence>MEEVFKALGCTNTEGLFDCNLSIEAQSDYSFDQEKNKQSINTEGFFSDVHKLQSPLITEEKCVVEDVTERECRIDNVFVNDQQQEPNIRTDLIADEETFQSAIVIANKLTQENKFGNQSTDEDSVLQESHKLPSSFNKSMLRGTPMIEKILLSSEIESIPNIQSFLQDNADNLYTSCIENGQGLKTKGLYFTPIPVSEPEVSQLQVSIDYQHSIEAFKNNQEHYISTQNKSKDNQVISRPSLLQSKHSSDIEDSSESNPLRMLRKGRLVQPKVRGNKHSIPLSIKGTVVCPSTVKPIGNGQNDKKYIPSESPPLPSSENSLSSLSSHMSVTLENDIRQEPIPIKETSAKTQDFWFGDCDENFLSNAELTFNSLDDHLLSFPRSQIDSSHFSRQQQQRYPSTLTSEDYEKIKSTILSKQSHPSSLNVSNSGSFSNWKAISEGKINSVTSYEGKVSSKDELTVARSDPLRISRMQEGLIKETDSDEVRIIQKNVTPEECVIALKETDWDVHKAVKVLQLQCTVNIHNLEVEDFKQTLIHCNWNVQHAADFLLARYIAGEDTTEL</sequence>